<dbReference type="EMBL" id="JABEBT010000082">
    <property type="protein sequence ID" value="KAF7633204.1"/>
    <property type="molecule type" value="Genomic_DNA"/>
</dbReference>
<dbReference type="InterPro" id="IPR050926">
    <property type="entry name" value="Aconitase/IPM_isomerase"/>
</dbReference>
<dbReference type="GO" id="GO:0006099">
    <property type="term" value="P:tricarboxylic acid cycle"/>
    <property type="evidence" value="ECO:0007669"/>
    <property type="project" value="TreeGrafter"/>
</dbReference>
<evidence type="ECO:0000256" key="3">
    <source>
        <dbReference type="ARBA" id="ARBA00022723"/>
    </source>
</evidence>
<dbReference type="GO" id="GO:0005829">
    <property type="term" value="C:cytosol"/>
    <property type="evidence" value="ECO:0007669"/>
    <property type="project" value="TreeGrafter"/>
</dbReference>
<dbReference type="InterPro" id="IPR015932">
    <property type="entry name" value="Aconitase_dom2"/>
</dbReference>
<dbReference type="InterPro" id="IPR036008">
    <property type="entry name" value="Aconitase_4Fe-4S_dom"/>
</dbReference>
<dbReference type="PANTHER" id="PTHR43160:SF3">
    <property type="entry name" value="ACONITATE HYDRATASE, MITOCHONDRIAL"/>
    <property type="match status" value="1"/>
</dbReference>
<dbReference type="Gene3D" id="3.40.1060.10">
    <property type="entry name" value="Aconitase, Domain 2"/>
    <property type="match status" value="1"/>
</dbReference>
<dbReference type="GO" id="GO:0005739">
    <property type="term" value="C:mitochondrion"/>
    <property type="evidence" value="ECO:0007669"/>
    <property type="project" value="TreeGrafter"/>
</dbReference>
<proteinExistence type="inferred from homology"/>
<dbReference type="FunFam" id="3.40.1060.10:FF:000001">
    <property type="entry name" value="Aconitate hydratase, mitochondrial"/>
    <property type="match status" value="1"/>
</dbReference>
<comment type="cofactor">
    <cofactor evidence="1">
        <name>[4Fe-4S] cluster</name>
        <dbReference type="ChEBI" id="CHEBI:49883"/>
    </cofactor>
</comment>
<comment type="caution">
    <text evidence="7">The sequence shown here is derived from an EMBL/GenBank/DDBJ whole genome shotgun (WGS) entry which is preliminary data.</text>
</comment>
<evidence type="ECO:0000313" key="7">
    <source>
        <dbReference type="EMBL" id="KAF7633204.1"/>
    </source>
</evidence>
<gene>
    <name evidence="7" type="ORF">Mgra_00007394</name>
</gene>
<dbReference type="GO" id="GO:0003994">
    <property type="term" value="F:aconitate hydratase activity"/>
    <property type="evidence" value="ECO:0007669"/>
    <property type="project" value="TreeGrafter"/>
</dbReference>
<organism evidence="7 8">
    <name type="scientific">Meloidogyne graminicola</name>
    <dbReference type="NCBI Taxonomy" id="189291"/>
    <lineage>
        <taxon>Eukaryota</taxon>
        <taxon>Metazoa</taxon>
        <taxon>Ecdysozoa</taxon>
        <taxon>Nematoda</taxon>
        <taxon>Chromadorea</taxon>
        <taxon>Rhabditida</taxon>
        <taxon>Tylenchina</taxon>
        <taxon>Tylenchomorpha</taxon>
        <taxon>Tylenchoidea</taxon>
        <taxon>Meloidogynidae</taxon>
        <taxon>Meloidogyninae</taxon>
        <taxon>Meloidogyne</taxon>
    </lineage>
</organism>
<keyword evidence="4" id="KW-0408">Iron</keyword>
<evidence type="ECO:0000259" key="6">
    <source>
        <dbReference type="Pfam" id="PF00330"/>
    </source>
</evidence>
<dbReference type="SUPFAM" id="SSF53732">
    <property type="entry name" value="Aconitase iron-sulfur domain"/>
    <property type="match status" value="1"/>
</dbReference>
<dbReference type="Gene3D" id="3.30.499.10">
    <property type="entry name" value="Aconitase, domain 3"/>
    <property type="match status" value="3"/>
</dbReference>
<dbReference type="Pfam" id="PF00330">
    <property type="entry name" value="Aconitase"/>
    <property type="match status" value="1"/>
</dbReference>
<name>A0A8S9ZIN9_9BILA</name>
<accession>A0A8S9ZIN9</accession>
<evidence type="ECO:0000256" key="2">
    <source>
        <dbReference type="ARBA" id="ARBA00007185"/>
    </source>
</evidence>
<evidence type="ECO:0000313" key="8">
    <source>
        <dbReference type="Proteomes" id="UP000605970"/>
    </source>
</evidence>
<keyword evidence="5" id="KW-0411">Iron-sulfur</keyword>
<reference evidence="7" key="1">
    <citation type="journal article" date="2020" name="Ecol. Evol.">
        <title>Genome structure and content of the rice root-knot nematode (Meloidogyne graminicola).</title>
        <authorList>
            <person name="Phan N.T."/>
            <person name="Danchin E.G.J."/>
            <person name="Klopp C."/>
            <person name="Perfus-Barbeoch L."/>
            <person name="Kozlowski D.K."/>
            <person name="Koutsovoulos G.D."/>
            <person name="Lopez-Roques C."/>
            <person name="Bouchez O."/>
            <person name="Zahm M."/>
            <person name="Besnard G."/>
            <person name="Bellafiore S."/>
        </authorList>
    </citation>
    <scope>NUCLEOTIDE SEQUENCE</scope>
    <source>
        <strain evidence="7">VN-18</strain>
    </source>
</reference>
<dbReference type="GO" id="GO:0051539">
    <property type="term" value="F:4 iron, 4 sulfur cluster binding"/>
    <property type="evidence" value="ECO:0007669"/>
    <property type="project" value="TreeGrafter"/>
</dbReference>
<dbReference type="AlphaFoldDB" id="A0A8S9ZIN9"/>
<dbReference type="InterPro" id="IPR018136">
    <property type="entry name" value="Aconitase_4Fe-4S_BS"/>
</dbReference>
<keyword evidence="8" id="KW-1185">Reference proteome</keyword>
<evidence type="ECO:0000256" key="5">
    <source>
        <dbReference type="ARBA" id="ARBA00023014"/>
    </source>
</evidence>
<dbReference type="InterPro" id="IPR001030">
    <property type="entry name" value="Acoase/IPM_deHydtase_lsu_aba"/>
</dbReference>
<dbReference type="Proteomes" id="UP000605970">
    <property type="component" value="Unassembled WGS sequence"/>
</dbReference>
<protein>
    <submittedName>
        <fullName evidence="7">Aconitate hydratase, mitochondrial</fullName>
    </submittedName>
</protein>
<dbReference type="PROSITE" id="PS00450">
    <property type="entry name" value="ACONITASE_1"/>
    <property type="match status" value="1"/>
</dbReference>
<dbReference type="PANTHER" id="PTHR43160">
    <property type="entry name" value="ACONITATE HYDRATASE B"/>
    <property type="match status" value="1"/>
</dbReference>
<dbReference type="InterPro" id="IPR015931">
    <property type="entry name" value="Acnase/IPM_dHydase_lsu_aba_1/3"/>
</dbReference>
<dbReference type="OrthoDB" id="2224430at2759"/>
<keyword evidence="3" id="KW-0479">Metal-binding</keyword>
<sequence length="374" mass="40620">MVLIPQINYVHLRRCLHTTLWRRSVPMSQHEPKTSLPYEKLATNLEIVKKRLNRPLTLAEKIVYSHLDDPQEQKIERGVSYLNLRPDRVAMQDATAQMAMLQFISSGIPSVQEINKEVFDFLASASNKYGVGFWQPGAGIIHQVVLEHYAFPGLLLIGTDSHTPNGGGLGGVCIGVGGADAVDVMAGLPWELKCPNVIGVNLTGKLSGWTASKDIILKVADILTVKGGTGAIIEYFGPGTESLACTGMGTITNMGAEIGATTSIFPFTQSMVDYLVATGRGNIANEAKKYANLLKPDPGCEYDRVIEINLDELVPHVNGPFTPDLAHPIDKLGQHAKENEWPLEIKVGLIGSCTNSSYEDMARAANIARQANIF</sequence>
<evidence type="ECO:0000256" key="4">
    <source>
        <dbReference type="ARBA" id="ARBA00023004"/>
    </source>
</evidence>
<feature type="domain" description="Aconitase/3-isopropylmalate dehydratase large subunit alpha/beta/alpha" evidence="6">
    <location>
        <begin position="113"/>
        <end position="371"/>
    </location>
</feature>
<comment type="similarity">
    <text evidence="2">Belongs to the aconitase/IPM isomerase family.</text>
</comment>
<dbReference type="GO" id="GO:0046872">
    <property type="term" value="F:metal ion binding"/>
    <property type="evidence" value="ECO:0007669"/>
    <property type="project" value="UniProtKB-KW"/>
</dbReference>
<dbReference type="PRINTS" id="PR00415">
    <property type="entry name" value="ACONITASE"/>
</dbReference>
<evidence type="ECO:0000256" key="1">
    <source>
        <dbReference type="ARBA" id="ARBA00001966"/>
    </source>
</evidence>